<dbReference type="PANTHER" id="PTHR33233:SF17">
    <property type="entry name" value="DUF4283 DOMAIN-CONTAINING PROTEIN"/>
    <property type="match status" value="1"/>
</dbReference>
<proteinExistence type="predicted"/>
<dbReference type="Pfam" id="PF14111">
    <property type="entry name" value="DUF4283"/>
    <property type="match status" value="1"/>
</dbReference>
<reference evidence="2 3" key="1">
    <citation type="submission" date="2023-10" db="EMBL/GenBank/DDBJ databases">
        <title>Genome-Wide Identification Analysis in wild type Solanum Pinnatisectum Reveals Some Genes Defensing Phytophthora Infestans.</title>
        <authorList>
            <person name="Sun C."/>
        </authorList>
    </citation>
    <scope>NUCLEOTIDE SEQUENCE [LARGE SCALE GENOMIC DNA]</scope>
    <source>
        <strain evidence="2">LQN</strain>
        <tissue evidence="2">Leaf</tissue>
    </source>
</reference>
<evidence type="ECO:0000259" key="1">
    <source>
        <dbReference type="Pfam" id="PF14111"/>
    </source>
</evidence>
<protein>
    <recommendedName>
        <fullName evidence="1">DUF4283 domain-containing protein</fullName>
    </recommendedName>
</protein>
<accession>A0AAV9M230</accession>
<dbReference type="Proteomes" id="UP001311915">
    <property type="component" value="Unassembled WGS sequence"/>
</dbReference>
<dbReference type="EMBL" id="JAWPEI010000003">
    <property type="protein sequence ID" value="KAK4731748.1"/>
    <property type="molecule type" value="Genomic_DNA"/>
</dbReference>
<sequence>MMCEIEDEDISTEIEYWKNAVVCYVLGTYPYFAVMNGYIQRQLAKHGINKFSMLKNGIVLVRFEPEVGKDAVIQGGIYHFDSKPFIVKAWSPNMEFTRDELYTVPIWVKFPRLEFKYWSAKGLSKIGSLVGKPLMVDQHAEKKIRRSFVRLLIEVEMDSELPDNVWFKNERGILLEPKVLYDWFPSLCKHCKKYGHTDTTCKKKNAIKKTT</sequence>
<feature type="domain" description="DUF4283" evidence="1">
    <location>
        <begin position="15"/>
        <end position="97"/>
    </location>
</feature>
<evidence type="ECO:0000313" key="2">
    <source>
        <dbReference type="EMBL" id="KAK4731748.1"/>
    </source>
</evidence>
<dbReference type="PANTHER" id="PTHR33233">
    <property type="entry name" value="ENDONUCLEASE/EXONUCLEASE/PHOSPHATASE"/>
    <property type="match status" value="1"/>
</dbReference>
<comment type="caution">
    <text evidence="2">The sequence shown here is derived from an EMBL/GenBank/DDBJ whole genome shotgun (WGS) entry which is preliminary data.</text>
</comment>
<keyword evidence="3" id="KW-1185">Reference proteome</keyword>
<gene>
    <name evidence="2" type="ORF">R3W88_024736</name>
</gene>
<name>A0AAV9M230_9SOLN</name>
<evidence type="ECO:0000313" key="3">
    <source>
        <dbReference type="Proteomes" id="UP001311915"/>
    </source>
</evidence>
<dbReference type="InterPro" id="IPR025558">
    <property type="entry name" value="DUF4283"/>
</dbReference>
<dbReference type="AlphaFoldDB" id="A0AAV9M230"/>
<organism evidence="2 3">
    <name type="scientific">Solanum pinnatisectum</name>
    <name type="common">tansyleaf nightshade</name>
    <dbReference type="NCBI Taxonomy" id="50273"/>
    <lineage>
        <taxon>Eukaryota</taxon>
        <taxon>Viridiplantae</taxon>
        <taxon>Streptophyta</taxon>
        <taxon>Embryophyta</taxon>
        <taxon>Tracheophyta</taxon>
        <taxon>Spermatophyta</taxon>
        <taxon>Magnoliopsida</taxon>
        <taxon>eudicotyledons</taxon>
        <taxon>Gunneridae</taxon>
        <taxon>Pentapetalae</taxon>
        <taxon>asterids</taxon>
        <taxon>lamiids</taxon>
        <taxon>Solanales</taxon>
        <taxon>Solanaceae</taxon>
        <taxon>Solanoideae</taxon>
        <taxon>Solaneae</taxon>
        <taxon>Solanum</taxon>
    </lineage>
</organism>